<keyword evidence="3" id="KW-1185">Reference proteome</keyword>
<feature type="transmembrane region" description="Helical" evidence="1">
    <location>
        <begin position="37"/>
        <end position="56"/>
    </location>
</feature>
<keyword evidence="1" id="KW-0812">Transmembrane</keyword>
<dbReference type="EMBL" id="JBHTEB010000001">
    <property type="protein sequence ID" value="MFD0319370.1"/>
    <property type="molecule type" value="Genomic_DNA"/>
</dbReference>
<name>A0ABW2WIL7_9ACTN</name>
<sequence>MPTIALLVVLLLVLVGVLSVGALVYLAYRHPATQDPLLVGLAGVAALAAIITPIVTR</sequence>
<evidence type="ECO:0000313" key="3">
    <source>
        <dbReference type="Proteomes" id="UP001597023"/>
    </source>
</evidence>
<gene>
    <name evidence="2" type="ORF">ACFQZ6_35220</name>
</gene>
<protein>
    <submittedName>
        <fullName evidence="2">Uncharacterized protein</fullName>
    </submittedName>
</protein>
<organism evidence="2 3">
    <name type="scientific">Streptomyces flavalbus</name>
    <dbReference type="NCBI Taxonomy" id="2665155"/>
    <lineage>
        <taxon>Bacteria</taxon>
        <taxon>Bacillati</taxon>
        <taxon>Actinomycetota</taxon>
        <taxon>Actinomycetes</taxon>
        <taxon>Kitasatosporales</taxon>
        <taxon>Streptomycetaceae</taxon>
        <taxon>Streptomyces</taxon>
    </lineage>
</organism>
<reference evidence="3" key="1">
    <citation type="journal article" date="2019" name="Int. J. Syst. Evol. Microbiol.">
        <title>The Global Catalogue of Microorganisms (GCM) 10K type strain sequencing project: providing services to taxonomists for standard genome sequencing and annotation.</title>
        <authorList>
            <consortium name="The Broad Institute Genomics Platform"/>
            <consortium name="The Broad Institute Genome Sequencing Center for Infectious Disease"/>
            <person name="Wu L."/>
            <person name="Ma J."/>
        </authorList>
    </citation>
    <scope>NUCLEOTIDE SEQUENCE [LARGE SCALE GENOMIC DNA]</scope>
    <source>
        <strain evidence="3">CGMCC 4.7400</strain>
    </source>
</reference>
<keyword evidence="1" id="KW-1133">Transmembrane helix</keyword>
<dbReference type="RefSeq" id="WP_381617896.1">
    <property type="nucleotide sequence ID" value="NZ_JBHTEB010000001.1"/>
</dbReference>
<proteinExistence type="predicted"/>
<accession>A0ABW2WIL7</accession>
<comment type="caution">
    <text evidence="2">The sequence shown here is derived from an EMBL/GenBank/DDBJ whole genome shotgun (WGS) entry which is preliminary data.</text>
</comment>
<keyword evidence="1" id="KW-0472">Membrane</keyword>
<dbReference type="Proteomes" id="UP001597023">
    <property type="component" value="Unassembled WGS sequence"/>
</dbReference>
<evidence type="ECO:0000313" key="2">
    <source>
        <dbReference type="EMBL" id="MFD0319370.1"/>
    </source>
</evidence>
<evidence type="ECO:0000256" key="1">
    <source>
        <dbReference type="SAM" id="Phobius"/>
    </source>
</evidence>